<dbReference type="CDD" id="cd04458">
    <property type="entry name" value="CSP_CDS"/>
    <property type="match status" value="1"/>
</dbReference>
<dbReference type="PANTHER" id="PTHR46565">
    <property type="entry name" value="COLD SHOCK DOMAIN PROTEIN 2"/>
    <property type="match status" value="1"/>
</dbReference>
<dbReference type="SUPFAM" id="SSF50249">
    <property type="entry name" value="Nucleic acid-binding proteins"/>
    <property type="match status" value="1"/>
</dbReference>
<dbReference type="InterPro" id="IPR012340">
    <property type="entry name" value="NA-bd_OB-fold"/>
</dbReference>
<evidence type="ECO:0000313" key="2">
    <source>
        <dbReference type="EMBL" id="GAA0519157.1"/>
    </source>
</evidence>
<dbReference type="EMBL" id="BAAAGS010000008">
    <property type="protein sequence ID" value="GAA0519157.1"/>
    <property type="molecule type" value="Genomic_DNA"/>
</dbReference>
<accession>A0ABP3MI54</accession>
<dbReference type="PANTHER" id="PTHR46565:SF20">
    <property type="entry name" value="COLD SHOCK DOMAIN-CONTAINING PROTEIN 4"/>
    <property type="match status" value="1"/>
</dbReference>
<organism evidence="2 3">
    <name type="scientific">Saccharopolyspora erythraea</name>
    <name type="common">Streptomyces erythraeus</name>
    <dbReference type="NCBI Taxonomy" id="1836"/>
    <lineage>
        <taxon>Bacteria</taxon>
        <taxon>Bacillati</taxon>
        <taxon>Actinomycetota</taxon>
        <taxon>Actinomycetes</taxon>
        <taxon>Pseudonocardiales</taxon>
        <taxon>Pseudonocardiaceae</taxon>
        <taxon>Saccharopolyspora</taxon>
    </lineage>
</organism>
<dbReference type="PRINTS" id="PR00050">
    <property type="entry name" value="COLDSHOCK"/>
</dbReference>
<dbReference type="Gene3D" id="2.40.50.140">
    <property type="entry name" value="Nucleic acid-binding proteins"/>
    <property type="match status" value="1"/>
</dbReference>
<sequence>MQTGRVVRFDEVRGYGFVAPDQGGEDVFVHANDIRADKHLFRPGLRVAFEVEDGERGLKASDVHIVEQPGAADAPQPPRAEHDDDALCDVLSAARFRTELTEALIEAAPTLTGAQITQVRERVIELGRAHNWIEA</sequence>
<evidence type="ECO:0000313" key="3">
    <source>
        <dbReference type="Proteomes" id="UP001500729"/>
    </source>
</evidence>
<reference evidence="3" key="1">
    <citation type="journal article" date="2019" name="Int. J. Syst. Evol. Microbiol.">
        <title>The Global Catalogue of Microorganisms (GCM) 10K type strain sequencing project: providing services to taxonomists for standard genome sequencing and annotation.</title>
        <authorList>
            <consortium name="The Broad Institute Genomics Platform"/>
            <consortium name="The Broad Institute Genome Sequencing Center for Infectious Disease"/>
            <person name="Wu L."/>
            <person name="Ma J."/>
        </authorList>
    </citation>
    <scope>NUCLEOTIDE SEQUENCE [LARGE SCALE GENOMIC DNA]</scope>
    <source>
        <strain evidence="3">JCM 10303</strain>
    </source>
</reference>
<dbReference type="RefSeq" id="WP_009942541.1">
    <property type="nucleotide sequence ID" value="NZ_BAAAGS010000008.1"/>
</dbReference>
<dbReference type="SMART" id="SM00357">
    <property type="entry name" value="CSP"/>
    <property type="match status" value="1"/>
</dbReference>
<protein>
    <submittedName>
        <fullName evidence="2">Cold shock domain-containing protein</fullName>
    </submittedName>
</protein>
<dbReference type="InterPro" id="IPR011129">
    <property type="entry name" value="CSD"/>
</dbReference>
<feature type="domain" description="CSD" evidence="1">
    <location>
        <begin position="1"/>
        <end position="65"/>
    </location>
</feature>
<evidence type="ECO:0000259" key="1">
    <source>
        <dbReference type="PROSITE" id="PS51857"/>
    </source>
</evidence>
<gene>
    <name evidence="2" type="ORF">GCM10009533_17890</name>
</gene>
<dbReference type="Proteomes" id="UP001500729">
    <property type="component" value="Unassembled WGS sequence"/>
</dbReference>
<dbReference type="InterPro" id="IPR002059">
    <property type="entry name" value="CSP_DNA-bd"/>
</dbReference>
<dbReference type="PROSITE" id="PS51857">
    <property type="entry name" value="CSD_2"/>
    <property type="match status" value="1"/>
</dbReference>
<comment type="caution">
    <text evidence="2">The sequence shown here is derived from an EMBL/GenBank/DDBJ whole genome shotgun (WGS) entry which is preliminary data.</text>
</comment>
<keyword evidence="3" id="KW-1185">Reference proteome</keyword>
<dbReference type="Pfam" id="PF00313">
    <property type="entry name" value="CSD"/>
    <property type="match status" value="1"/>
</dbReference>
<name>A0ABP3MI54_SACER</name>
<proteinExistence type="predicted"/>